<sequence>MHIVHPQHVWSHSTVCRGRCATRRLQAASGRVTRAAGRESSVPSITEHDLSILRETASLSTSSAGLTQPHPNSACILVGPDGRRLASTYQRAAGAVSSEVQALRAVREGARGGVAYLNLESGDCHGDGAAVRALVDLGVSRVVVGLEHPLPHARGVAVRALRSAGIDVDVLSSSTPCAAEPTDVDDTIMQMLEANEALLHRAVLRRPLSILK</sequence>
<accession>A0ABQ7G668</accession>
<dbReference type="EMBL" id="MU070078">
    <property type="protein sequence ID" value="KAF5830102.1"/>
    <property type="molecule type" value="Genomic_DNA"/>
</dbReference>
<reference evidence="1" key="1">
    <citation type="submission" date="2017-08" db="EMBL/GenBank/DDBJ databases">
        <authorList>
            <person name="Polle J.E."/>
            <person name="Barry K."/>
            <person name="Cushman J."/>
            <person name="Schmutz J."/>
            <person name="Tran D."/>
            <person name="Hathwaick L.T."/>
            <person name="Yim W.C."/>
            <person name="Jenkins J."/>
            <person name="Mckie-Krisberg Z.M."/>
            <person name="Prochnik S."/>
            <person name="Lindquist E."/>
            <person name="Dockter R.B."/>
            <person name="Adam C."/>
            <person name="Molina H."/>
            <person name="Bunkerborg J."/>
            <person name="Jin E."/>
            <person name="Buchheim M."/>
            <person name="Magnuson J."/>
        </authorList>
    </citation>
    <scope>NUCLEOTIDE SEQUENCE</scope>
    <source>
        <strain evidence="1">CCAP 19/18</strain>
    </source>
</reference>
<name>A0ABQ7G668_DUNSA</name>
<proteinExistence type="predicted"/>
<keyword evidence="2" id="KW-1185">Reference proteome</keyword>
<comment type="caution">
    <text evidence="1">The sequence shown here is derived from an EMBL/GenBank/DDBJ whole genome shotgun (WGS) entry which is preliminary data.</text>
</comment>
<evidence type="ECO:0000313" key="2">
    <source>
        <dbReference type="Proteomes" id="UP000815325"/>
    </source>
</evidence>
<dbReference type="Proteomes" id="UP000815325">
    <property type="component" value="Unassembled WGS sequence"/>
</dbReference>
<protein>
    <recommendedName>
        <fullName evidence="3">CMP/dCMP-type deaminase domain-containing protein</fullName>
    </recommendedName>
</protein>
<dbReference type="InterPro" id="IPR016193">
    <property type="entry name" value="Cytidine_deaminase-like"/>
</dbReference>
<evidence type="ECO:0008006" key="3">
    <source>
        <dbReference type="Google" id="ProtNLM"/>
    </source>
</evidence>
<dbReference type="SUPFAM" id="SSF53927">
    <property type="entry name" value="Cytidine deaminase-like"/>
    <property type="match status" value="1"/>
</dbReference>
<dbReference type="Gene3D" id="3.40.140.10">
    <property type="entry name" value="Cytidine Deaminase, domain 2"/>
    <property type="match status" value="1"/>
</dbReference>
<gene>
    <name evidence="1" type="ORF">DUNSADRAFT_15040</name>
</gene>
<organism evidence="1 2">
    <name type="scientific">Dunaliella salina</name>
    <name type="common">Green alga</name>
    <name type="synonym">Protococcus salinus</name>
    <dbReference type="NCBI Taxonomy" id="3046"/>
    <lineage>
        <taxon>Eukaryota</taxon>
        <taxon>Viridiplantae</taxon>
        <taxon>Chlorophyta</taxon>
        <taxon>core chlorophytes</taxon>
        <taxon>Chlorophyceae</taxon>
        <taxon>CS clade</taxon>
        <taxon>Chlamydomonadales</taxon>
        <taxon>Dunaliellaceae</taxon>
        <taxon>Dunaliella</taxon>
    </lineage>
</organism>
<evidence type="ECO:0000313" key="1">
    <source>
        <dbReference type="EMBL" id="KAF5830102.1"/>
    </source>
</evidence>